<feature type="domain" description="AAA+ ATPase" evidence="4">
    <location>
        <begin position="190"/>
        <end position="327"/>
    </location>
</feature>
<evidence type="ECO:0000256" key="3">
    <source>
        <dbReference type="RuleBase" id="RU003651"/>
    </source>
</evidence>
<dbReference type="InterPro" id="IPR003959">
    <property type="entry name" value="ATPase_AAA_core"/>
</dbReference>
<dbReference type="InterPro" id="IPR027417">
    <property type="entry name" value="P-loop_NTPase"/>
</dbReference>
<dbReference type="PANTHER" id="PTHR23077">
    <property type="entry name" value="AAA-FAMILY ATPASE"/>
    <property type="match status" value="1"/>
</dbReference>
<accession>A0A4R4YH68</accession>
<dbReference type="SMART" id="SM00382">
    <property type="entry name" value="AAA"/>
    <property type="match status" value="1"/>
</dbReference>
<dbReference type="Proteomes" id="UP000295302">
    <property type="component" value="Unassembled WGS sequence"/>
</dbReference>
<dbReference type="AlphaFoldDB" id="A0A4R4YH68"/>
<dbReference type="Gene3D" id="3.40.50.300">
    <property type="entry name" value="P-loop containing nucleotide triphosphate hydrolases"/>
    <property type="match status" value="1"/>
</dbReference>
<dbReference type="PROSITE" id="PS00674">
    <property type="entry name" value="AAA"/>
    <property type="match status" value="1"/>
</dbReference>
<keyword evidence="5" id="KW-0378">Hydrolase</keyword>
<dbReference type="GO" id="GO:0006508">
    <property type="term" value="P:proteolysis"/>
    <property type="evidence" value="ECO:0007669"/>
    <property type="project" value="UniProtKB-KW"/>
</dbReference>
<dbReference type="InterPro" id="IPR050168">
    <property type="entry name" value="AAA_ATPase_domain"/>
</dbReference>
<evidence type="ECO:0000256" key="1">
    <source>
        <dbReference type="ARBA" id="ARBA00022741"/>
    </source>
</evidence>
<dbReference type="Gene3D" id="1.10.8.60">
    <property type="match status" value="1"/>
</dbReference>
<dbReference type="Pfam" id="PF00004">
    <property type="entry name" value="AAA"/>
    <property type="match status" value="1"/>
</dbReference>
<keyword evidence="1 3" id="KW-0547">Nucleotide-binding</keyword>
<name>A0A4R4YH68_9ACTN</name>
<dbReference type="GO" id="GO:0016887">
    <property type="term" value="F:ATP hydrolysis activity"/>
    <property type="evidence" value="ECO:0007669"/>
    <property type="project" value="InterPro"/>
</dbReference>
<dbReference type="InterPro" id="IPR041569">
    <property type="entry name" value="AAA_lid_3"/>
</dbReference>
<evidence type="ECO:0000313" key="5">
    <source>
        <dbReference type="EMBL" id="TDD44208.1"/>
    </source>
</evidence>
<protein>
    <submittedName>
        <fullName evidence="5">26S protease regulatory subunit</fullName>
    </submittedName>
</protein>
<evidence type="ECO:0000259" key="4">
    <source>
        <dbReference type="SMART" id="SM00382"/>
    </source>
</evidence>
<dbReference type="OrthoDB" id="9809379at2"/>
<keyword evidence="6" id="KW-1185">Reference proteome</keyword>
<keyword evidence="5" id="KW-0645">Protease</keyword>
<comment type="caution">
    <text evidence="5">The sequence shown here is derived from an EMBL/GenBank/DDBJ whole genome shotgun (WGS) entry which is preliminary data.</text>
</comment>
<dbReference type="InterPro" id="IPR003593">
    <property type="entry name" value="AAA+_ATPase"/>
</dbReference>
<dbReference type="EMBL" id="SMKQ01000103">
    <property type="protein sequence ID" value="TDD44208.1"/>
    <property type="molecule type" value="Genomic_DNA"/>
</dbReference>
<comment type="similarity">
    <text evidence="3">Belongs to the AAA ATPase family.</text>
</comment>
<proteinExistence type="inferred from homology"/>
<dbReference type="SUPFAM" id="SSF52540">
    <property type="entry name" value="P-loop containing nucleoside triphosphate hydrolases"/>
    <property type="match status" value="1"/>
</dbReference>
<gene>
    <name evidence="5" type="ORF">E1286_27650</name>
</gene>
<organism evidence="5 6">
    <name type="scientific">Nonomuraea terrae</name>
    <dbReference type="NCBI Taxonomy" id="2530383"/>
    <lineage>
        <taxon>Bacteria</taxon>
        <taxon>Bacillati</taxon>
        <taxon>Actinomycetota</taxon>
        <taxon>Actinomycetes</taxon>
        <taxon>Streptosporangiales</taxon>
        <taxon>Streptosporangiaceae</taxon>
        <taxon>Nonomuraea</taxon>
    </lineage>
</organism>
<dbReference type="FunFam" id="3.40.50.300:FF:000012">
    <property type="entry name" value="Transitional endoplasmic reticulum ATPase"/>
    <property type="match status" value="1"/>
</dbReference>
<keyword evidence="2 3" id="KW-0067">ATP-binding</keyword>
<evidence type="ECO:0000256" key="2">
    <source>
        <dbReference type="ARBA" id="ARBA00022840"/>
    </source>
</evidence>
<sequence>MDIDEGEITEKRDGFLIKVVSVLEDGQAFLGRTTNGNSVRLSLGGPVDLARGDVVLAGDDWWERMPADAWADESLVGIVRRILDDGIVIEVGTVMRLLRGAPSLPVVLGNTVEFNEIDGITRIISDTPLRFRNEGVDDENLKEYLVERNESSPLTFESFGGYREVRNRAVELIETQLNKRENLLKIGARPIKGVLFTGPPGTGKTHLARIIASESKAAFFLVSGPSIVSKWLGDSEDTLRRIFAAAESEPRAIIFFDEIDSIAEKRTDDSHEASKRLVAQLLTLLDGFDQRSSNVVVIAATNRIDNVDEALLRPGRFDWEIEFELPTVEDRLEILQVDAERKRTIGKLPLQDIAEMTEGWSGARLASLWTEAALIAAGDDRSSISDEDLAQAFERVNRRPTREVKEGNEKA</sequence>
<dbReference type="GO" id="GO:0005524">
    <property type="term" value="F:ATP binding"/>
    <property type="evidence" value="ECO:0007669"/>
    <property type="project" value="UniProtKB-KW"/>
</dbReference>
<dbReference type="Pfam" id="PF17862">
    <property type="entry name" value="AAA_lid_3"/>
    <property type="match status" value="1"/>
</dbReference>
<dbReference type="InterPro" id="IPR003960">
    <property type="entry name" value="ATPase_AAA_CS"/>
</dbReference>
<dbReference type="GO" id="GO:0008233">
    <property type="term" value="F:peptidase activity"/>
    <property type="evidence" value="ECO:0007669"/>
    <property type="project" value="UniProtKB-KW"/>
</dbReference>
<dbReference type="RefSeq" id="WP_132616976.1">
    <property type="nucleotide sequence ID" value="NZ_SMKQ01000103.1"/>
</dbReference>
<dbReference type="PANTHER" id="PTHR23077:SF171">
    <property type="entry name" value="NUCLEAR VALOSIN-CONTAINING PROTEIN-LIKE"/>
    <property type="match status" value="1"/>
</dbReference>
<reference evidence="5 6" key="1">
    <citation type="submission" date="2019-03" db="EMBL/GenBank/DDBJ databases">
        <title>Draft genome sequences of novel Actinobacteria.</title>
        <authorList>
            <person name="Sahin N."/>
            <person name="Ay H."/>
            <person name="Saygin H."/>
        </authorList>
    </citation>
    <scope>NUCLEOTIDE SEQUENCE [LARGE SCALE GENOMIC DNA]</scope>
    <source>
        <strain evidence="5 6">CH32</strain>
    </source>
</reference>
<evidence type="ECO:0000313" key="6">
    <source>
        <dbReference type="Proteomes" id="UP000295302"/>
    </source>
</evidence>